<dbReference type="PANTHER" id="PTHR31099">
    <property type="entry name" value="OS06G0165300 PROTEIN"/>
    <property type="match status" value="1"/>
</dbReference>
<name>A0A2N9I245_FAGSY</name>
<protein>
    <submittedName>
        <fullName evidence="2">Uncharacterized protein</fullName>
    </submittedName>
</protein>
<feature type="compositionally biased region" description="Basic and acidic residues" evidence="1">
    <location>
        <begin position="61"/>
        <end position="88"/>
    </location>
</feature>
<organism evidence="2">
    <name type="scientific">Fagus sylvatica</name>
    <name type="common">Beechnut</name>
    <dbReference type="NCBI Taxonomy" id="28930"/>
    <lineage>
        <taxon>Eukaryota</taxon>
        <taxon>Viridiplantae</taxon>
        <taxon>Streptophyta</taxon>
        <taxon>Embryophyta</taxon>
        <taxon>Tracheophyta</taxon>
        <taxon>Spermatophyta</taxon>
        <taxon>Magnoliopsida</taxon>
        <taxon>eudicotyledons</taxon>
        <taxon>Gunneridae</taxon>
        <taxon>Pentapetalae</taxon>
        <taxon>rosids</taxon>
        <taxon>fabids</taxon>
        <taxon>Fagales</taxon>
        <taxon>Fagaceae</taxon>
        <taxon>Fagus</taxon>
    </lineage>
</organism>
<feature type="compositionally biased region" description="Acidic residues" evidence="1">
    <location>
        <begin position="554"/>
        <end position="567"/>
    </location>
</feature>
<proteinExistence type="predicted"/>
<evidence type="ECO:0000313" key="2">
    <source>
        <dbReference type="EMBL" id="SPD18089.1"/>
    </source>
</evidence>
<sequence>MGVCRLAESEGRAICFGDLIPANCVFHRLSEELFALAFPAISTWKLFRGHMASEGSSWPKVRSDELPEGLSDREDGGNSSDETHEGLQRIRDRYQIPDNVFLRILYPDERACSSKYDDVAFYEADFNVRLRFPMQLFMRELLDHLHLSPGHLAPNAWRTVISCMVMWRVCSKGADSLTMDELLYCYKPYQIAISLGFWTLNNRQKGLKLITGLPTSNREWKDGYVFICGDNWEGLSWEEKDESFVRVRRAWGTPPASAIKCPKLNQERLNRVLRALHHRDHHYTNFIQPELLALYSFSPERNETILSLQETTQKRMATAKLNKEKLKRMMEKKDVVPVNLGKKRQGDSALKPASDEVVARPVAVHESVPVNQVPASSVEAVELTESVVTKEDMDNYSKLNTDVVKRALAHSLMKGLTEAIVVANQCMQREEGIVKLKSQLTDTMDANRTLSSTAAELTRKKNILTDDIARMRIESSIKDEKLKRTKESHMKALDQLKVLSDQMEAAGARAIEEYKSSDACDDNNTKYFLAGFELLRKQAKAKYPDLDFDVFQPNEDDDSVAPMEEGDGAAASVDPQLADDTTN</sequence>
<gene>
    <name evidence="2" type="ORF">FSB_LOCUS45971</name>
</gene>
<dbReference type="AlphaFoldDB" id="A0A2N9I245"/>
<dbReference type="EMBL" id="OIVN01004558">
    <property type="protein sequence ID" value="SPD18089.1"/>
    <property type="molecule type" value="Genomic_DNA"/>
</dbReference>
<accession>A0A2N9I245</accession>
<feature type="region of interest" description="Disordered" evidence="1">
    <location>
        <begin position="54"/>
        <end position="88"/>
    </location>
</feature>
<dbReference type="PANTHER" id="PTHR31099:SF49">
    <property type="entry name" value="MYOSIN HEAVY CHAIN-LIKE PROTEIN"/>
    <property type="match status" value="1"/>
</dbReference>
<feature type="region of interest" description="Disordered" evidence="1">
    <location>
        <begin position="550"/>
        <end position="583"/>
    </location>
</feature>
<reference evidence="2" key="1">
    <citation type="submission" date="2018-02" db="EMBL/GenBank/DDBJ databases">
        <authorList>
            <person name="Cohen D.B."/>
            <person name="Kent A.D."/>
        </authorList>
    </citation>
    <scope>NUCLEOTIDE SEQUENCE</scope>
</reference>
<evidence type="ECO:0000256" key="1">
    <source>
        <dbReference type="SAM" id="MobiDB-lite"/>
    </source>
</evidence>